<proteinExistence type="predicted"/>
<keyword evidence="1" id="KW-1133">Transmembrane helix</keyword>
<keyword evidence="1" id="KW-0472">Membrane</keyword>
<dbReference type="AlphaFoldDB" id="A0A4S2LYA5"/>
<protein>
    <submittedName>
        <fullName evidence="2">Uncharacterized protein</fullName>
    </submittedName>
</protein>
<feature type="transmembrane region" description="Helical" evidence="1">
    <location>
        <begin position="144"/>
        <end position="163"/>
    </location>
</feature>
<evidence type="ECO:0000256" key="1">
    <source>
        <dbReference type="SAM" id="Phobius"/>
    </source>
</evidence>
<gene>
    <name evidence="2" type="ORF">CRM22_004020</name>
</gene>
<keyword evidence="3" id="KW-1185">Reference proteome</keyword>
<dbReference type="EMBL" id="SJOL01006321">
    <property type="protein sequence ID" value="TGZ68913.1"/>
    <property type="molecule type" value="Genomic_DNA"/>
</dbReference>
<sequence>MSRRTDKKQNKFHRHSPYTQILHTVSMHCKLAALITVVLSTTLTTNGDDISCYESIGCVVEGTNINILERKGCGACSKTLTHINGATCKMLGCEKTCEKSSAGDDLASGADTVSKILGQKLTIKAEKSCCYQNFCNSATRRSQGALVSLLSFLFIISSTFVFFR</sequence>
<evidence type="ECO:0000313" key="2">
    <source>
        <dbReference type="EMBL" id="TGZ68913.1"/>
    </source>
</evidence>
<keyword evidence="1" id="KW-0812">Transmembrane</keyword>
<dbReference type="OrthoDB" id="10437029at2759"/>
<organism evidence="2 3">
    <name type="scientific">Opisthorchis felineus</name>
    <dbReference type="NCBI Taxonomy" id="147828"/>
    <lineage>
        <taxon>Eukaryota</taxon>
        <taxon>Metazoa</taxon>
        <taxon>Spiralia</taxon>
        <taxon>Lophotrochozoa</taxon>
        <taxon>Platyhelminthes</taxon>
        <taxon>Trematoda</taxon>
        <taxon>Digenea</taxon>
        <taxon>Opisthorchiida</taxon>
        <taxon>Opisthorchiata</taxon>
        <taxon>Opisthorchiidae</taxon>
        <taxon>Opisthorchis</taxon>
    </lineage>
</organism>
<reference evidence="2 3" key="1">
    <citation type="journal article" date="2019" name="BMC Genomics">
        <title>New insights from Opisthorchis felineus genome: update on genomics of the epidemiologically important liver flukes.</title>
        <authorList>
            <person name="Ershov N.I."/>
            <person name="Mordvinov V.A."/>
            <person name="Prokhortchouk E.B."/>
            <person name="Pakharukova M.Y."/>
            <person name="Gunbin K.V."/>
            <person name="Ustyantsev K."/>
            <person name="Genaev M.A."/>
            <person name="Blinov A.G."/>
            <person name="Mazur A."/>
            <person name="Boulygina E."/>
            <person name="Tsygankova S."/>
            <person name="Khrameeva E."/>
            <person name="Chekanov N."/>
            <person name="Fan G."/>
            <person name="Xiao A."/>
            <person name="Zhang H."/>
            <person name="Xu X."/>
            <person name="Yang H."/>
            <person name="Solovyev V."/>
            <person name="Lee S.M."/>
            <person name="Liu X."/>
            <person name="Afonnikov D.A."/>
            <person name="Skryabin K.G."/>
        </authorList>
    </citation>
    <scope>NUCLEOTIDE SEQUENCE [LARGE SCALE GENOMIC DNA]</scope>
    <source>
        <strain evidence="2">AK-0245</strain>
        <tissue evidence="2">Whole organism</tissue>
    </source>
</reference>
<evidence type="ECO:0000313" key="3">
    <source>
        <dbReference type="Proteomes" id="UP000308267"/>
    </source>
</evidence>
<name>A0A4S2LYA5_OPIFE</name>
<comment type="caution">
    <text evidence="2">The sequence shown here is derived from an EMBL/GenBank/DDBJ whole genome shotgun (WGS) entry which is preliminary data.</text>
</comment>
<dbReference type="Proteomes" id="UP000308267">
    <property type="component" value="Unassembled WGS sequence"/>
</dbReference>
<accession>A0A4S2LYA5</accession>